<sequence length="135" mass="14734">MRGRAVTTVTFLNEDTVTALSHAVVTGTHTRLNAIAGGARDIGRYCHGLRPKGDPEGLKVARRAIANLGDTTSAFRMTDIPEADGVTYDVVFIRYRSAVTVVQRVSNQTEEEWSLTLSTAKKAAVKLKAVYAKRR</sequence>
<comment type="caution">
    <text evidence="1">The sequence shown here is derived from an EMBL/GenBank/DDBJ whole genome shotgun (WGS) entry which is preliminary data.</text>
</comment>
<dbReference type="RefSeq" id="WP_155336742.1">
    <property type="nucleotide sequence ID" value="NZ_BAAABN010000033.1"/>
</dbReference>
<organism evidence="1 2">
    <name type="scientific">Acrocarpospora corrugata</name>
    <dbReference type="NCBI Taxonomy" id="35763"/>
    <lineage>
        <taxon>Bacteria</taxon>
        <taxon>Bacillati</taxon>
        <taxon>Actinomycetota</taxon>
        <taxon>Actinomycetes</taxon>
        <taxon>Streptosporangiales</taxon>
        <taxon>Streptosporangiaceae</taxon>
        <taxon>Acrocarpospora</taxon>
    </lineage>
</organism>
<accession>A0A5M3VV73</accession>
<reference evidence="1 2" key="1">
    <citation type="submission" date="2019-10" db="EMBL/GenBank/DDBJ databases">
        <title>Whole genome shotgun sequence of Acrocarpospora corrugata NBRC 13972.</title>
        <authorList>
            <person name="Ichikawa N."/>
            <person name="Kimura A."/>
            <person name="Kitahashi Y."/>
            <person name="Komaki H."/>
            <person name="Oguchi A."/>
        </authorList>
    </citation>
    <scope>NUCLEOTIDE SEQUENCE [LARGE SCALE GENOMIC DNA]</scope>
    <source>
        <strain evidence="1 2">NBRC 13972</strain>
    </source>
</reference>
<gene>
    <name evidence="1" type="ORF">Acor_24680</name>
</gene>
<dbReference type="AlphaFoldDB" id="A0A5M3VV73"/>
<dbReference type="Proteomes" id="UP000334990">
    <property type="component" value="Unassembled WGS sequence"/>
</dbReference>
<dbReference type="OrthoDB" id="9862064at2"/>
<evidence type="ECO:0000313" key="2">
    <source>
        <dbReference type="Proteomes" id="UP000334990"/>
    </source>
</evidence>
<name>A0A5M3VV73_9ACTN</name>
<dbReference type="EMBL" id="BLAD01000044">
    <property type="protein sequence ID" value="GES00404.1"/>
    <property type="molecule type" value="Genomic_DNA"/>
</dbReference>
<protein>
    <submittedName>
        <fullName evidence="1">Uncharacterized protein</fullName>
    </submittedName>
</protein>
<proteinExistence type="predicted"/>
<evidence type="ECO:0000313" key="1">
    <source>
        <dbReference type="EMBL" id="GES00404.1"/>
    </source>
</evidence>
<keyword evidence="2" id="KW-1185">Reference proteome</keyword>